<organism evidence="2 3">
    <name type="scientific">Priestia veravalensis</name>
    <dbReference type="NCBI Taxonomy" id="1414648"/>
    <lineage>
        <taxon>Bacteria</taxon>
        <taxon>Bacillati</taxon>
        <taxon>Bacillota</taxon>
        <taxon>Bacilli</taxon>
        <taxon>Bacillales</taxon>
        <taxon>Bacillaceae</taxon>
        <taxon>Priestia</taxon>
    </lineage>
</organism>
<sequence length="230" mass="26428">MNVYRREFFVFDEKKPVPAIIRNYHQADFQDLIAIQQECFPPPFPSDLWWNIEQLTNHVTLFPEGALCIEVNGKVVGSMTGLLVQFDPKSPNHTWADVTDSGYIRNHDPNGNSLYVVDISVAPAYRKLGLGKWMMTAMYDVVIHLKLDRLIGGGRMPAYHLYQDKLTPEQYIQEISKGTIQDPVITFLLRCGRTPLKVIENYLEDEESCNYGTLMEWKNPFLVQKSISAK</sequence>
<dbReference type="EMBL" id="LNQP01000005">
    <property type="protein sequence ID" value="KSU89451.1"/>
    <property type="molecule type" value="Genomic_DNA"/>
</dbReference>
<reference evidence="2 3" key="1">
    <citation type="submission" date="2015-11" db="EMBL/GenBank/DDBJ databases">
        <title>Bacillus caseinolyticus sp nov.</title>
        <authorList>
            <person name="Dastager S.G."/>
            <person name="Mawlankar R."/>
        </authorList>
    </citation>
    <scope>NUCLEOTIDE SEQUENCE [LARGE SCALE GENOMIC DNA]</scope>
    <source>
        <strain evidence="2 3">SGD-V-76</strain>
    </source>
</reference>
<dbReference type="InterPro" id="IPR000182">
    <property type="entry name" value="GNAT_dom"/>
</dbReference>
<dbReference type="Gene3D" id="3.40.630.30">
    <property type="match status" value="1"/>
</dbReference>
<dbReference type="SUPFAM" id="SSF55729">
    <property type="entry name" value="Acyl-CoA N-acyltransferases (Nat)"/>
    <property type="match status" value="1"/>
</dbReference>
<accession>A0A0V8JQV8</accession>
<evidence type="ECO:0000313" key="2">
    <source>
        <dbReference type="EMBL" id="KSU89451.1"/>
    </source>
</evidence>
<keyword evidence="2" id="KW-0808">Transferase</keyword>
<dbReference type="CDD" id="cd04301">
    <property type="entry name" value="NAT_SF"/>
    <property type="match status" value="1"/>
</dbReference>
<proteinExistence type="predicted"/>
<protein>
    <submittedName>
        <fullName evidence="2">Acetyltransferase</fullName>
    </submittedName>
</protein>
<feature type="domain" description="N-acetyltransferase" evidence="1">
    <location>
        <begin position="19"/>
        <end position="220"/>
    </location>
</feature>
<dbReference type="InterPro" id="IPR016181">
    <property type="entry name" value="Acyl_CoA_acyltransferase"/>
</dbReference>
<dbReference type="Pfam" id="PF00583">
    <property type="entry name" value="Acetyltransf_1"/>
    <property type="match status" value="1"/>
</dbReference>
<evidence type="ECO:0000313" key="3">
    <source>
        <dbReference type="Proteomes" id="UP000053681"/>
    </source>
</evidence>
<dbReference type="AlphaFoldDB" id="A0A0V8JQV8"/>
<dbReference type="GO" id="GO:0016747">
    <property type="term" value="F:acyltransferase activity, transferring groups other than amino-acyl groups"/>
    <property type="evidence" value="ECO:0007669"/>
    <property type="project" value="InterPro"/>
</dbReference>
<gene>
    <name evidence="2" type="ORF">AS180_02575</name>
</gene>
<dbReference type="Proteomes" id="UP000053681">
    <property type="component" value="Unassembled WGS sequence"/>
</dbReference>
<keyword evidence="3" id="KW-1185">Reference proteome</keyword>
<comment type="caution">
    <text evidence="2">The sequence shown here is derived from an EMBL/GenBank/DDBJ whole genome shotgun (WGS) entry which is preliminary data.</text>
</comment>
<dbReference type="PROSITE" id="PS51186">
    <property type="entry name" value="GNAT"/>
    <property type="match status" value="1"/>
</dbReference>
<name>A0A0V8JQV8_9BACI</name>
<evidence type="ECO:0000259" key="1">
    <source>
        <dbReference type="PROSITE" id="PS51186"/>
    </source>
</evidence>